<evidence type="ECO:0000256" key="6">
    <source>
        <dbReference type="ARBA" id="ARBA00023163"/>
    </source>
</evidence>
<gene>
    <name evidence="11" type="ORF">GCM10007096_14890</name>
</gene>
<comment type="caution">
    <text evidence="11">The sequence shown here is derived from an EMBL/GenBank/DDBJ whole genome shotgun (WGS) entry which is preliminary data.</text>
</comment>
<dbReference type="InterPro" id="IPR039420">
    <property type="entry name" value="WalR-like"/>
</dbReference>
<dbReference type="SMART" id="SM00448">
    <property type="entry name" value="REC"/>
    <property type="match status" value="1"/>
</dbReference>
<feature type="domain" description="OmpR/PhoB-type" evidence="10">
    <location>
        <begin position="129"/>
        <end position="228"/>
    </location>
</feature>
<comment type="subcellular location">
    <subcellularLocation>
        <location evidence="1">Cytoplasm</location>
    </subcellularLocation>
</comment>
<evidence type="ECO:0000256" key="3">
    <source>
        <dbReference type="ARBA" id="ARBA00023012"/>
    </source>
</evidence>
<keyword evidence="2 7" id="KW-0597">Phosphoprotein</keyword>
<dbReference type="PROSITE" id="PS50110">
    <property type="entry name" value="RESPONSE_REGULATORY"/>
    <property type="match status" value="1"/>
</dbReference>
<dbReference type="InterPro" id="IPR011006">
    <property type="entry name" value="CheY-like_superfamily"/>
</dbReference>
<dbReference type="CDD" id="cd17574">
    <property type="entry name" value="REC_OmpR"/>
    <property type="match status" value="1"/>
</dbReference>
<evidence type="ECO:0000259" key="9">
    <source>
        <dbReference type="PROSITE" id="PS50110"/>
    </source>
</evidence>
<evidence type="ECO:0000259" key="10">
    <source>
        <dbReference type="PROSITE" id="PS51755"/>
    </source>
</evidence>
<proteinExistence type="predicted"/>
<name>A0A8J3EL52_9BACL</name>
<evidence type="ECO:0000256" key="4">
    <source>
        <dbReference type="ARBA" id="ARBA00023015"/>
    </source>
</evidence>
<evidence type="ECO:0000313" key="12">
    <source>
        <dbReference type="Proteomes" id="UP000656813"/>
    </source>
</evidence>
<dbReference type="PANTHER" id="PTHR48111:SF26">
    <property type="entry name" value="STAGE 0 SPORULATION PROTEIN A HOMOLOG"/>
    <property type="match status" value="1"/>
</dbReference>
<feature type="domain" description="Response regulatory" evidence="9">
    <location>
        <begin position="3"/>
        <end position="116"/>
    </location>
</feature>
<feature type="modified residue" description="4-aspartylphosphate" evidence="7">
    <location>
        <position position="52"/>
    </location>
</feature>
<reference evidence="11" key="2">
    <citation type="submission" date="2020-09" db="EMBL/GenBank/DDBJ databases">
        <authorList>
            <person name="Sun Q."/>
            <person name="Zhou Y."/>
        </authorList>
    </citation>
    <scope>NUCLEOTIDE SEQUENCE</scope>
    <source>
        <strain evidence="11">CGMCC 1.12777</strain>
    </source>
</reference>
<accession>A0A8J3EL52</accession>
<evidence type="ECO:0000256" key="1">
    <source>
        <dbReference type="ARBA" id="ARBA00004496"/>
    </source>
</evidence>
<dbReference type="GO" id="GO:0005829">
    <property type="term" value="C:cytosol"/>
    <property type="evidence" value="ECO:0007669"/>
    <property type="project" value="TreeGrafter"/>
</dbReference>
<dbReference type="EMBL" id="BMFV01000008">
    <property type="protein sequence ID" value="GGH79650.1"/>
    <property type="molecule type" value="Genomic_DNA"/>
</dbReference>
<dbReference type="FunFam" id="1.10.10.10:FF:000018">
    <property type="entry name" value="DNA-binding response regulator ResD"/>
    <property type="match status" value="1"/>
</dbReference>
<dbReference type="InterPro" id="IPR036388">
    <property type="entry name" value="WH-like_DNA-bd_sf"/>
</dbReference>
<evidence type="ECO:0000256" key="2">
    <source>
        <dbReference type="ARBA" id="ARBA00022553"/>
    </source>
</evidence>
<dbReference type="InterPro" id="IPR001789">
    <property type="entry name" value="Sig_transdc_resp-reg_receiver"/>
</dbReference>
<evidence type="ECO:0000256" key="7">
    <source>
        <dbReference type="PROSITE-ProRule" id="PRU00169"/>
    </source>
</evidence>
<protein>
    <submittedName>
        <fullName evidence="11">DNA-binding response regulator</fullName>
    </submittedName>
</protein>
<dbReference type="GO" id="GO:0000156">
    <property type="term" value="F:phosphorelay response regulator activity"/>
    <property type="evidence" value="ECO:0007669"/>
    <property type="project" value="TreeGrafter"/>
</dbReference>
<feature type="DNA-binding region" description="OmpR/PhoB-type" evidence="8">
    <location>
        <begin position="129"/>
        <end position="228"/>
    </location>
</feature>
<keyword evidence="6" id="KW-0804">Transcription</keyword>
<keyword evidence="5 8" id="KW-0238">DNA-binding</keyword>
<dbReference type="CDD" id="cd00383">
    <property type="entry name" value="trans_reg_C"/>
    <property type="match status" value="1"/>
</dbReference>
<dbReference type="RefSeq" id="WP_188496767.1">
    <property type="nucleotide sequence ID" value="NZ_BMFV01000008.1"/>
</dbReference>
<organism evidence="11 12">
    <name type="scientific">Pullulanibacillus pueri</name>
    <dbReference type="NCBI Taxonomy" id="1437324"/>
    <lineage>
        <taxon>Bacteria</taxon>
        <taxon>Bacillati</taxon>
        <taxon>Bacillota</taxon>
        <taxon>Bacilli</taxon>
        <taxon>Bacillales</taxon>
        <taxon>Sporolactobacillaceae</taxon>
        <taxon>Pullulanibacillus</taxon>
    </lineage>
</organism>
<dbReference type="PROSITE" id="PS51755">
    <property type="entry name" value="OMPR_PHOB"/>
    <property type="match status" value="1"/>
</dbReference>
<dbReference type="GO" id="GO:0032993">
    <property type="term" value="C:protein-DNA complex"/>
    <property type="evidence" value="ECO:0007669"/>
    <property type="project" value="TreeGrafter"/>
</dbReference>
<sequence length="228" mass="26283">MKKILIIEDDLSIAELERDYLEIAGFSVDIALDGRRGLESIKKNDFQLILLDLMLPEINGLDLCAQIRRIKDIPILMVTAKNDDLDKVKAFGLGADDYIVKPFSPRELVARVQAHITRYERWNQKNEPDDMIQIRELSIQRASRKVYIGDKEVFLTVREFDLLVFLAIHPNIVFSKEDLFERIWGLDAMGDTATVTVHVKKIREKVESDPAHPQFIETVWGAGYRFRG</sequence>
<dbReference type="SUPFAM" id="SSF52172">
    <property type="entry name" value="CheY-like"/>
    <property type="match status" value="1"/>
</dbReference>
<keyword evidence="4" id="KW-0805">Transcription regulation</keyword>
<dbReference type="Gene3D" id="1.10.10.10">
    <property type="entry name" value="Winged helix-like DNA-binding domain superfamily/Winged helix DNA-binding domain"/>
    <property type="match status" value="1"/>
</dbReference>
<keyword evidence="12" id="KW-1185">Reference proteome</keyword>
<dbReference type="Pfam" id="PF00072">
    <property type="entry name" value="Response_reg"/>
    <property type="match status" value="1"/>
</dbReference>
<dbReference type="SMART" id="SM00862">
    <property type="entry name" value="Trans_reg_C"/>
    <property type="match status" value="1"/>
</dbReference>
<dbReference type="AlphaFoldDB" id="A0A8J3EL52"/>
<dbReference type="Pfam" id="PF00486">
    <property type="entry name" value="Trans_reg_C"/>
    <property type="match status" value="1"/>
</dbReference>
<dbReference type="Proteomes" id="UP000656813">
    <property type="component" value="Unassembled WGS sequence"/>
</dbReference>
<evidence type="ECO:0000256" key="8">
    <source>
        <dbReference type="PROSITE-ProRule" id="PRU01091"/>
    </source>
</evidence>
<evidence type="ECO:0000256" key="5">
    <source>
        <dbReference type="ARBA" id="ARBA00023125"/>
    </source>
</evidence>
<evidence type="ECO:0000313" key="11">
    <source>
        <dbReference type="EMBL" id="GGH79650.1"/>
    </source>
</evidence>
<dbReference type="Gene3D" id="3.40.50.2300">
    <property type="match status" value="1"/>
</dbReference>
<reference evidence="11" key="1">
    <citation type="journal article" date="2014" name="Int. J. Syst. Evol. Microbiol.">
        <title>Complete genome sequence of Corynebacterium casei LMG S-19264T (=DSM 44701T), isolated from a smear-ripened cheese.</title>
        <authorList>
            <consortium name="US DOE Joint Genome Institute (JGI-PGF)"/>
            <person name="Walter F."/>
            <person name="Albersmeier A."/>
            <person name="Kalinowski J."/>
            <person name="Ruckert C."/>
        </authorList>
    </citation>
    <scope>NUCLEOTIDE SEQUENCE</scope>
    <source>
        <strain evidence="11">CGMCC 1.12777</strain>
    </source>
</reference>
<dbReference type="FunFam" id="3.40.50.2300:FF:000001">
    <property type="entry name" value="DNA-binding response regulator PhoB"/>
    <property type="match status" value="1"/>
</dbReference>
<dbReference type="PANTHER" id="PTHR48111">
    <property type="entry name" value="REGULATOR OF RPOS"/>
    <property type="match status" value="1"/>
</dbReference>
<keyword evidence="3" id="KW-0902">Two-component regulatory system</keyword>
<dbReference type="GO" id="GO:0006355">
    <property type="term" value="P:regulation of DNA-templated transcription"/>
    <property type="evidence" value="ECO:0007669"/>
    <property type="project" value="InterPro"/>
</dbReference>
<dbReference type="Gene3D" id="6.10.250.690">
    <property type="match status" value="1"/>
</dbReference>
<dbReference type="GO" id="GO:0000976">
    <property type="term" value="F:transcription cis-regulatory region binding"/>
    <property type="evidence" value="ECO:0007669"/>
    <property type="project" value="TreeGrafter"/>
</dbReference>
<dbReference type="InterPro" id="IPR001867">
    <property type="entry name" value="OmpR/PhoB-type_DNA-bd"/>
</dbReference>